<feature type="domain" description="HTH luxR-type" evidence="2">
    <location>
        <begin position="125"/>
        <end position="190"/>
    </location>
</feature>
<dbReference type="AlphaFoldDB" id="A0A1N6F6Y9"/>
<dbReference type="SUPFAM" id="SSF46894">
    <property type="entry name" value="C-terminal effector domain of the bipartite response regulators"/>
    <property type="match status" value="1"/>
</dbReference>
<dbReference type="GO" id="GO:0003677">
    <property type="term" value="F:DNA binding"/>
    <property type="evidence" value="ECO:0007669"/>
    <property type="project" value="InterPro"/>
</dbReference>
<evidence type="ECO:0000313" key="3">
    <source>
        <dbReference type="EMBL" id="SIN90999.1"/>
    </source>
</evidence>
<keyword evidence="1" id="KW-1133">Transmembrane helix</keyword>
<dbReference type="InterPro" id="IPR016032">
    <property type="entry name" value="Sig_transdc_resp-reg_C-effctor"/>
</dbReference>
<keyword evidence="1" id="KW-0812">Transmembrane</keyword>
<dbReference type="GO" id="GO:0006355">
    <property type="term" value="P:regulation of DNA-templated transcription"/>
    <property type="evidence" value="ECO:0007669"/>
    <property type="project" value="InterPro"/>
</dbReference>
<dbReference type="STRING" id="1217970.SAMN05444002_1426"/>
<sequence>MATDFPIEFGLSGQPSALGRGSGEGARSLRPLARIAGRGSLYVALALQGLGALFFVGDLWSEVLGLRTAPIPYEWQEMIQLLASVGLVIGLFVSALYLRRSHRRVAELNRTVDVASGNFSQHLLHLFAQWDLSDSERSVAVYAMKGFSNGEIARLRGTSASTVKSQMNAVYRKSGLNSRGQLIACLVEELFEGVAMPQVVVEAAEHRAMGLAAK</sequence>
<protein>
    <submittedName>
        <fullName evidence="3">Regulatory protein, luxR family</fullName>
    </submittedName>
</protein>
<dbReference type="Proteomes" id="UP000184932">
    <property type="component" value="Unassembled WGS sequence"/>
</dbReference>
<dbReference type="PROSITE" id="PS50043">
    <property type="entry name" value="HTH_LUXR_2"/>
    <property type="match status" value="1"/>
</dbReference>
<keyword evidence="4" id="KW-1185">Reference proteome</keyword>
<proteinExistence type="predicted"/>
<evidence type="ECO:0000313" key="4">
    <source>
        <dbReference type="Proteomes" id="UP000184932"/>
    </source>
</evidence>
<dbReference type="InterPro" id="IPR000792">
    <property type="entry name" value="Tscrpt_reg_LuxR_C"/>
</dbReference>
<feature type="transmembrane region" description="Helical" evidence="1">
    <location>
        <begin position="79"/>
        <end position="98"/>
    </location>
</feature>
<organism evidence="3 4">
    <name type="scientific">Vannielia litorea</name>
    <dbReference type="NCBI Taxonomy" id="1217970"/>
    <lineage>
        <taxon>Bacteria</taxon>
        <taxon>Pseudomonadati</taxon>
        <taxon>Pseudomonadota</taxon>
        <taxon>Alphaproteobacteria</taxon>
        <taxon>Rhodobacterales</taxon>
        <taxon>Paracoccaceae</taxon>
        <taxon>Vannielia</taxon>
    </lineage>
</organism>
<dbReference type="EMBL" id="FSRL01000001">
    <property type="protein sequence ID" value="SIN90999.1"/>
    <property type="molecule type" value="Genomic_DNA"/>
</dbReference>
<evidence type="ECO:0000256" key="1">
    <source>
        <dbReference type="SAM" id="Phobius"/>
    </source>
</evidence>
<reference evidence="4" key="1">
    <citation type="submission" date="2016-11" db="EMBL/GenBank/DDBJ databases">
        <authorList>
            <person name="Varghese N."/>
            <person name="Submissions S."/>
        </authorList>
    </citation>
    <scope>NUCLEOTIDE SEQUENCE [LARGE SCALE GENOMIC DNA]</scope>
    <source>
        <strain evidence="4">DSM 29440</strain>
    </source>
</reference>
<accession>A0A1N6F6Y9</accession>
<dbReference type="OrthoDB" id="8277135at2"/>
<name>A0A1N6F6Y9_9RHOB</name>
<evidence type="ECO:0000259" key="2">
    <source>
        <dbReference type="PROSITE" id="PS50043"/>
    </source>
</evidence>
<dbReference type="Pfam" id="PF00196">
    <property type="entry name" value="GerE"/>
    <property type="match status" value="1"/>
</dbReference>
<keyword evidence="1" id="KW-0472">Membrane</keyword>
<dbReference type="Gene3D" id="1.10.10.10">
    <property type="entry name" value="Winged helix-like DNA-binding domain superfamily/Winged helix DNA-binding domain"/>
    <property type="match status" value="1"/>
</dbReference>
<dbReference type="InterPro" id="IPR036388">
    <property type="entry name" value="WH-like_DNA-bd_sf"/>
</dbReference>
<dbReference type="CDD" id="cd06170">
    <property type="entry name" value="LuxR_C_like"/>
    <property type="match status" value="1"/>
</dbReference>
<gene>
    <name evidence="3" type="ORF">SAMN05444002_1426</name>
</gene>
<dbReference type="RefSeq" id="WP_139301238.1">
    <property type="nucleotide sequence ID" value="NZ_FSRL01000001.1"/>
</dbReference>
<feature type="transmembrane region" description="Helical" evidence="1">
    <location>
        <begin position="39"/>
        <end position="59"/>
    </location>
</feature>
<dbReference type="SMART" id="SM00421">
    <property type="entry name" value="HTH_LUXR"/>
    <property type="match status" value="1"/>
</dbReference>